<dbReference type="BioCyc" id="AMAC1300253:G12YX-3535-MONOMER"/>
<feature type="coiled-coil region" evidence="1">
    <location>
        <begin position="125"/>
        <end position="152"/>
    </location>
</feature>
<sequence length="185" mass="21138">MSDRDKILQSAKRILLKLSQDESLSDSELDAIRFLTSVFMDDKTTGENVVNAIRSLRKLGVALVQYNDLGQPNVERYLDKAGSMLCEWDAIDKDDLETIFKDAPVFTVDQAMAYFTGCGDIGVANKDIRDELEEQRKENQRLKHRLEMLSYEQRPFRTIARMIANLSAKFSDSYTRNTQGLATKE</sequence>
<accession>S5ASP8</accession>
<name>S5ASP8_9ALTE</name>
<dbReference type="AlphaFoldDB" id="S5ASP8"/>
<dbReference type="PATRIC" id="fig|1300253.3.peg.4657"/>
<dbReference type="KEGG" id="amh:I633_22326"/>
<dbReference type="HOGENOM" id="CLU_1458407_0_0_6"/>
<evidence type="ECO:0000256" key="1">
    <source>
        <dbReference type="SAM" id="Coils"/>
    </source>
</evidence>
<protein>
    <submittedName>
        <fullName evidence="2">Uncharacterized protein</fullName>
    </submittedName>
</protein>
<organism evidence="2 3">
    <name type="scientific">Alteromonas mediterranea 615</name>
    <dbReference type="NCBI Taxonomy" id="1300253"/>
    <lineage>
        <taxon>Bacteria</taxon>
        <taxon>Pseudomonadati</taxon>
        <taxon>Pseudomonadota</taxon>
        <taxon>Gammaproteobacteria</taxon>
        <taxon>Alteromonadales</taxon>
        <taxon>Alteromonadaceae</taxon>
        <taxon>Alteromonas/Salinimonas group</taxon>
        <taxon>Alteromonas</taxon>
    </lineage>
</organism>
<proteinExistence type="predicted"/>
<dbReference type="Proteomes" id="UP000014909">
    <property type="component" value="Plasmid unnamed"/>
</dbReference>
<keyword evidence="1" id="KW-0175">Coiled coil</keyword>
<evidence type="ECO:0000313" key="2">
    <source>
        <dbReference type="EMBL" id="AGP79888.1"/>
    </source>
</evidence>
<gene>
    <name evidence="2" type="ORF">I633_22326</name>
</gene>
<evidence type="ECO:0000313" key="3">
    <source>
        <dbReference type="Proteomes" id="UP000014909"/>
    </source>
</evidence>
<reference evidence="2 3" key="1">
    <citation type="journal article" date="2013" name="Genome Biol. Evol.">
        <title>Genomic Diversity of "Deep Ecotype" Alteromonas macleodii Isolates: Evidence for Pan-Mediterranean Clonal Frames.</title>
        <authorList>
            <person name="Lopez-Perez M."/>
            <person name="Gonzaga A."/>
            <person name="Rodriguez-Valera F."/>
        </authorList>
    </citation>
    <scope>NUCLEOTIDE SEQUENCE [LARGE SCALE GENOMIC DNA]</scope>
    <source>
        <strain evidence="3">'English Channel 615'</strain>
        <plasmid evidence="3">Plasmid</plasmid>
    </source>
</reference>
<keyword evidence="2" id="KW-0614">Plasmid</keyword>
<geneLocation type="plasmid" evidence="2">
    <name>unnamed</name>
</geneLocation>
<dbReference type="EMBL" id="CP004847">
    <property type="protein sequence ID" value="AGP79888.1"/>
    <property type="molecule type" value="Genomic_DNA"/>
</dbReference>